<feature type="transmembrane region" description="Helical" evidence="1">
    <location>
        <begin position="129"/>
        <end position="149"/>
    </location>
</feature>
<reference evidence="2" key="2">
    <citation type="journal article" date="2021" name="Microbiome">
        <title>Successional dynamics and alternative stable states in a saline activated sludge microbial community over 9 years.</title>
        <authorList>
            <person name="Wang Y."/>
            <person name="Ye J."/>
            <person name="Ju F."/>
            <person name="Liu L."/>
            <person name="Boyd J.A."/>
            <person name="Deng Y."/>
            <person name="Parks D.H."/>
            <person name="Jiang X."/>
            <person name="Yin X."/>
            <person name="Woodcroft B.J."/>
            <person name="Tyson G.W."/>
            <person name="Hugenholtz P."/>
            <person name="Polz M.F."/>
            <person name="Zhang T."/>
        </authorList>
    </citation>
    <scope>NUCLEOTIDE SEQUENCE</scope>
    <source>
        <strain evidence="2">HKST-UBA03</strain>
    </source>
</reference>
<feature type="transmembrane region" description="Helical" evidence="1">
    <location>
        <begin position="42"/>
        <end position="61"/>
    </location>
</feature>
<feature type="transmembrane region" description="Helical" evidence="1">
    <location>
        <begin position="203"/>
        <end position="234"/>
    </location>
</feature>
<comment type="caution">
    <text evidence="2">The sequence shown here is derived from an EMBL/GenBank/DDBJ whole genome shotgun (WGS) entry which is preliminary data.</text>
</comment>
<feature type="transmembrane region" description="Helical" evidence="1">
    <location>
        <begin position="73"/>
        <end position="98"/>
    </location>
</feature>
<feature type="transmembrane region" description="Helical" evidence="1">
    <location>
        <begin position="178"/>
        <end position="197"/>
    </location>
</feature>
<name>A0A955LL26_UNCKA</name>
<reference evidence="2" key="1">
    <citation type="submission" date="2020-04" db="EMBL/GenBank/DDBJ databases">
        <authorList>
            <person name="Zhang T."/>
        </authorList>
    </citation>
    <scope>NUCLEOTIDE SEQUENCE</scope>
    <source>
        <strain evidence="2">HKST-UBA03</strain>
    </source>
</reference>
<keyword evidence="1" id="KW-1133">Transmembrane helix</keyword>
<dbReference type="Proteomes" id="UP000751518">
    <property type="component" value="Unassembled WGS sequence"/>
</dbReference>
<keyword evidence="1" id="KW-0472">Membrane</keyword>
<proteinExistence type="predicted"/>
<dbReference type="EMBL" id="JAGQKZ010000056">
    <property type="protein sequence ID" value="MCA9392453.1"/>
    <property type="molecule type" value="Genomic_DNA"/>
</dbReference>
<dbReference type="AlphaFoldDB" id="A0A955LL26"/>
<feature type="transmembrane region" description="Helical" evidence="1">
    <location>
        <begin position="15"/>
        <end position="36"/>
    </location>
</feature>
<feature type="transmembrane region" description="Helical" evidence="1">
    <location>
        <begin position="343"/>
        <end position="361"/>
    </location>
</feature>
<evidence type="ECO:0000256" key="1">
    <source>
        <dbReference type="SAM" id="Phobius"/>
    </source>
</evidence>
<sequence length="367" mass="39941">MESNPPIVTLISNKLGFLFGFFDFYVLLVVFAFVMFNFGTTLSIVLISSVGVVWLFGILAGRYEFSRMFASKLVVFLLVLMFAMPIARGILAHVGFVVNDAVFTWWQVARYLLLYLVVVSSFSLKRVNLYAWIILGFMLLLVLIGVSVGSGTSETVLGITLTLLFWVYYAYKQGYIKFGALLAVAVCIFVSTLYGGANLHPLIAVSFAAMFIARFSGFVVLPLVALSIHGAYLLREITRLSLNINDLVSQLVENVAGSVVFVVVGAGVAGTLASSSTIGNALINFMGVLGVVVLTLLLLRFLLHAYLRFRGITVPSLKSYFLTVLSLIVLMIMSVVFSSASDVVGLLPIFVVLIGIGMCAYETSNSQ</sequence>
<feature type="transmembrane region" description="Helical" evidence="1">
    <location>
        <begin position="104"/>
        <end position="122"/>
    </location>
</feature>
<feature type="transmembrane region" description="Helical" evidence="1">
    <location>
        <begin position="255"/>
        <end position="275"/>
    </location>
</feature>
<evidence type="ECO:0000313" key="2">
    <source>
        <dbReference type="EMBL" id="MCA9392453.1"/>
    </source>
</evidence>
<evidence type="ECO:0000313" key="3">
    <source>
        <dbReference type="Proteomes" id="UP000751518"/>
    </source>
</evidence>
<gene>
    <name evidence="2" type="ORF">KC614_04645</name>
</gene>
<organism evidence="2 3">
    <name type="scientific">candidate division WWE3 bacterium</name>
    <dbReference type="NCBI Taxonomy" id="2053526"/>
    <lineage>
        <taxon>Bacteria</taxon>
        <taxon>Katanobacteria</taxon>
    </lineage>
</organism>
<feature type="transmembrane region" description="Helical" evidence="1">
    <location>
        <begin position="281"/>
        <end position="307"/>
    </location>
</feature>
<feature type="transmembrane region" description="Helical" evidence="1">
    <location>
        <begin position="155"/>
        <end position="171"/>
    </location>
</feature>
<accession>A0A955LL26</accession>
<keyword evidence="1" id="KW-0812">Transmembrane</keyword>
<feature type="transmembrane region" description="Helical" evidence="1">
    <location>
        <begin position="319"/>
        <end position="337"/>
    </location>
</feature>
<protein>
    <submittedName>
        <fullName evidence="2">Uncharacterized protein</fullName>
    </submittedName>
</protein>